<feature type="domain" description="YlxR" evidence="1">
    <location>
        <begin position="10"/>
        <end position="83"/>
    </location>
</feature>
<dbReference type="Gene3D" id="3.30.1230.10">
    <property type="entry name" value="YlxR-like"/>
    <property type="match status" value="1"/>
</dbReference>
<reference evidence="3" key="1">
    <citation type="submission" date="2018-06" db="EMBL/GenBank/DDBJ databases">
        <title>Complete genome sequences of Mycoplasma anatis, M. anseris and M. cloacale type strains.</title>
        <authorList>
            <person name="Grozner D."/>
            <person name="Forro B."/>
            <person name="Sulyok K.M."/>
            <person name="Marton S."/>
            <person name="Kreizinger Z."/>
            <person name="Banyai K."/>
            <person name="Gyuranecz M."/>
        </authorList>
    </citation>
    <scope>NUCLEOTIDE SEQUENCE [LARGE SCALE GENOMIC DNA]</scope>
    <source>
        <strain evidence="3">ATCC 49234</strain>
    </source>
</reference>
<accession>A0A2Z4NDT2</accession>
<dbReference type="PANTHER" id="PTHR34215">
    <property type="entry name" value="BLL0784 PROTEIN"/>
    <property type="match status" value="1"/>
</dbReference>
<dbReference type="InterPro" id="IPR035931">
    <property type="entry name" value="YlxR-like_sf"/>
</dbReference>
<evidence type="ECO:0000259" key="1">
    <source>
        <dbReference type="Pfam" id="PF04296"/>
    </source>
</evidence>
<evidence type="ECO:0000313" key="3">
    <source>
        <dbReference type="Proteomes" id="UP000250218"/>
    </source>
</evidence>
<name>A0A2Z4NDT2_9BACT</name>
<dbReference type="InterPro" id="IPR007393">
    <property type="entry name" value="YlxR_dom"/>
</dbReference>
<dbReference type="EMBL" id="CP030140">
    <property type="protein sequence ID" value="AWX69753.1"/>
    <property type="molecule type" value="Genomic_DNA"/>
</dbReference>
<protein>
    <submittedName>
        <fullName evidence="2">YlxR family protein</fullName>
    </submittedName>
</protein>
<dbReference type="KEGG" id="mane:DP065_01640"/>
<organism evidence="2 3">
    <name type="scientific">[Mycoplasma] anseris</name>
    <dbReference type="NCBI Taxonomy" id="92400"/>
    <lineage>
        <taxon>Bacteria</taxon>
        <taxon>Bacillati</taxon>
        <taxon>Mycoplasmatota</taxon>
        <taxon>Mycoplasmoidales</taxon>
        <taxon>Metamycoplasmataceae</taxon>
        <taxon>Metamycoplasma</taxon>
    </lineage>
</organism>
<dbReference type="AlphaFoldDB" id="A0A2Z4NDT2"/>
<proteinExistence type="predicted"/>
<keyword evidence="3" id="KW-1185">Reference proteome</keyword>
<dbReference type="Proteomes" id="UP000250218">
    <property type="component" value="Chromosome"/>
</dbReference>
<sequence>MKIDKKNYSRKSIVDNQIYPIADLLRFSKDQNGEIHFDPQKTHQGRGAYCLKTIEQIEQLFKKRLLNRAFKQNIEIEVYNKLRNEVDEWVRKIQEEEFPMLKK</sequence>
<dbReference type="PANTHER" id="PTHR34215:SF1">
    <property type="entry name" value="YLXR DOMAIN-CONTAINING PROTEIN"/>
    <property type="match status" value="1"/>
</dbReference>
<gene>
    <name evidence="2" type="ORF">DP065_01640</name>
</gene>
<dbReference type="Pfam" id="PF04296">
    <property type="entry name" value="YlxR"/>
    <property type="match status" value="1"/>
</dbReference>
<evidence type="ECO:0000313" key="2">
    <source>
        <dbReference type="EMBL" id="AWX69753.1"/>
    </source>
</evidence>
<dbReference type="SUPFAM" id="SSF64376">
    <property type="entry name" value="YlxR-like"/>
    <property type="match status" value="1"/>
</dbReference>
<dbReference type="InterPro" id="IPR037465">
    <property type="entry name" value="YlxR"/>
</dbReference>